<dbReference type="InterPro" id="IPR015917">
    <property type="entry name" value="Pept_C14A"/>
</dbReference>
<dbReference type="AlphaFoldDB" id="A0A815ZUR9"/>
<dbReference type="SMART" id="SM00115">
    <property type="entry name" value="CASc"/>
    <property type="match status" value="1"/>
</dbReference>
<organism evidence="5 7">
    <name type="scientific">Rotaria sordida</name>
    <dbReference type="NCBI Taxonomy" id="392033"/>
    <lineage>
        <taxon>Eukaryota</taxon>
        <taxon>Metazoa</taxon>
        <taxon>Spiralia</taxon>
        <taxon>Gnathifera</taxon>
        <taxon>Rotifera</taxon>
        <taxon>Eurotatoria</taxon>
        <taxon>Bdelloidea</taxon>
        <taxon>Philodinida</taxon>
        <taxon>Philodinidae</taxon>
        <taxon>Rotaria</taxon>
    </lineage>
</organism>
<evidence type="ECO:0000313" key="4">
    <source>
        <dbReference type="EMBL" id="CAF1327179.1"/>
    </source>
</evidence>
<gene>
    <name evidence="5" type="ORF">JXQ802_LOCUS47075</name>
    <name evidence="6" type="ORF">JXQ802_LOCUS47078</name>
    <name evidence="3" type="ORF">PYM288_LOCUS31220</name>
    <name evidence="4" type="ORF">PYM288_LOCUS31223</name>
</gene>
<dbReference type="InterPro" id="IPR029030">
    <property type="entry name" value="Caspase-like_dom_sf"/>
</dbReference>
<dbReference type="EMBL" id="CAJNOL010004500">
    <property type="protein sequence ID" value="CAF1589471.1"/>
    <property type="molecule type" value="Genomic_DNA"/>
</dbReference>
<feature type="domain" description="Caspase family p20" evidence="2">
    <location>
        <begin position="3"/>
        <end position="130"/>
    </location>
</feature>
<dbReference type="GO" id="GO:0006508">
    <property type="term" value="P:proteolysis"/>
    <property type="evidence" value="ECO:0007669"/>
    <property type="project" value="InterPro"/>
</dbReference>
<evidence type="ECO:0000313" key="6">
    <source>
        <dbReference type="EMBL" id="CAF1589504.1"/>
    </source>
</evidence>
<evidence type="ECO:0000256" key="1">
    <source>
        <dbReference type="ARBA" id="ARBA00010134"/>
    </source>
</evidence>
<accession>A0A815ZUR9</accession>
<dbReference type="GO" id="GO:0004197">
    <property type="term" value="F:cysteine-type endopeptidase activity"/>
    <property type="evidence" value="ECO:0007669"/>
    <property type="project" value="InterPro"/>
</dbReference>
<reference evidence="5" key="1">
    <citation type="submission" date="2021-02" db="EMBL/GenBank/DDBJ databases">
        <authorList>
            <person name="Nowell W R."/>
        </authorList>
    </citation>
    <scope>NUCLEOTIDE SEQUENCE</scope>
</reference>
<evidence type="ECO:0000313" key="5">
    <source>
        <dbReference type="EMBL" id="CAF1589471.1"/>
    </source>
</evidence>
<evidence type="ECO:0000313" key="7">
    <source>
        <dbReference type="Proteomes" id="UP000663870"/>
    </source>
</evidence>
<dbReference type="Proteomes" id="UP000663870">
    <property type="component" value="Unassembled WGS sequence"/>
</dbReference>
<evidence type="ECO:0000313" key="3">
    <source>
        <dbReference type="EMBL" id="CAF1327100.1"/>
    </source>
</evidence>
<dbReference type="Proteomes" id="UP000663854">
    <property type="component" value="Unassembled WGS sequence"/>
</dbReference>
<dbReference type="EMBL" id="CAJNOH010003200">
    <property type="protein sequence ID" value="CAF1327179.1"/>
    <property type="molecule type" value="Genomic_DNA"/>
</dbReference>
<comment type="similarity">
    <text evidence="1">Belongs to the peptidase C14A family.</text>
</comment>
<dbReference type="PANTHER" id="PTHR22576:SF37">
    <property type="entry name" value="MUCOSA-ASSOCIATED LYMPHOID TISSUE LYMPHOMA TRANSLOCATION PROTEIN 1"/>
    <property type="match status" value="1"/>
</dbReference>
<sequence>MHRRRLALVFGNDDYSGKYKLQSCIKDANDMTVALTNLGFDCMKYHNSNKRQMECAIRDFRARIMNNDCIVIYFSGHGMEVQRENYLVPIETLYDPEFDCISLDTMLKVLNCSGNNLLHIIILDACRADEANDAWKTKASNEELYLTPAFGKALTSHIRIPNESQFALIFSSDPGTVSFAGKPGGNSFFTSVLLNHLTTSELEFHGMMRQVGKEILQKSSNKQRPWLYSCLTEEFYFNQGL</sequence>
<dbReference type="InterPro" id="IPR001309">
    <property type="entry name" value="Pept_C14_p20"/>
</dbReference>
<proteinExistence type="inferred from homology"/>
<evidence type="ECO:0000259" key="2">
    <source>
        <dbReference type="PROSITE" id="PS50208"/>
    </source>
</evidence>
<dbReference type="EMBL" id="CAJNOL010004501">
    <property type="protein sequence ID" value="CAF1589504.1"/>
    <property type="molecule type" value="Genomic_DNA"/>
</dbReference>
<dbReference type="SUPFAM" id="SSF52129">
    <property type="entry name" value="Caspase-like"/>
    <property type="match status" value="1"/>
</dbReference>
<dbReference type="Pfam" id="PF00656">
    <property type="entry name" value="Peptidase_C14"/>
    <property type="match status" value="1"/>
</dbReference>
<dbReference type="PRINTS" id="PR00376">
    <property type="entry name" value="IL1BCENZYME"/>
</dbReference>
<comment type="caution">
    <text evidence="5">The sequence shown here is derived from an EMBL/GenBank/DDBJ whole genome shotgun (WGS) entry which is preliminary data.</text>
</comment>
<keyword evidence="7" id="KW-1185">Reference proteome</keyword>
<dbReference type="Gene3D" id="3.40.50.1460">
    <property type="match status" value="1"/>
</dbReference>
<name>A0A815ZUR9_9BILA</name>
<protein>
    <recommendedName>
        <fullName evidence="2">Caspase family p20 domain-containing protein</fullName>
    </recommendedName>
</protein>
<dbReference type="InterPro" id="IPR011600">
    <property type="entry name" value="Pept_C14_caspase"/>
</dbReference>
<dbReference type="PROSITE" id="PS50208">
    <property type="entry name" value="CASPASE_P20"/>
    <property type="match status" value="1"/>
</dbReference>
<dbReference type="EMBL" id="CAJNOH010003199">
    <property type="protein sequence ID" value="CAF1327100.1"/>
    <property type="molecule type" value="Genomic_DNA"/>
</dbReference>
<dbReference type="PANTHER" id="PTHR22576">
    <property type="entry name" value="MUCOSA ASSOCIATED LYMPHOID TISSUE LYMPHOMA TRANSLOCATION PROTEIN 1/PARACASPASE"/>
    <property type="match status" value="1"/>
</dbReference>
<dbReference type="InterPro" id="IPR052039">
    <property type="entry name" value="Caspase-related_regulators"/>
</dbReference>